<evidence type="ECO:0000313" key="6">
    <source>
        <dbReference type="Proteomes" id="UP001497497"/>
    </source>
</evidence>
<comment type="caution">
    <text evidence="5">The sequence shown here is derived from an EMBL/GenBank/DDBJ whole genome shotgun (WGS) entry which is preliminary data.</text>
</comment>
<dbReference type="PANTHER" id="PTHR24189:SF50">
    <property type="entry name" value="ANKYRIN REPEAT AND SOCS BOX PROTEIN 2"/>
    <property type="match status" value="1"/>
</dbReference>
<feature type="repeat" description="ANK" evidence="3">
    <location>
        <begin position="119"/>
        <end position="151"/>
    </location>
</feature>
<evidence type="ECO:0000256" key="1">
    <source>
        <dbReference type="ARBA" id="ARBA00022737"/>
    </source>
</evidence>
<reference evidence="5 6" key="1">
    <citation type="submission" date="2024-04" db="EMBL/GenBank/DDBJ databases">
        <authorList>
            <consortium name="Genoscope - CEA"/>
            <person name="William W."/>
        </authorList>
    </citation>
    <scope>NUCLEOTIDE SEQUENCE [LARGE SCALE GENOMIC DNA]</scope>
</reference>
<keyword evidence="6" id="KW-1185">Reference proteome</keyword>
<evidence type="ECO:0000256" key="4">
    <source>
        <dbReference type="SAM" id="MobiDB-lite"/>
    </source>
</evidence>
<protein>
    <submittedName>
        <fullName evidence="5">Uncharacterized protein</fullName>
    </submittedName>
</protein>
<dbReference type="PRINTS" id="PR01415">
    <property type="entry name" value="ANKYRIN"/>
</dbReference>
<dbReference type="Gene3D" id="1.25.40.20">
    <property type="entry name" value="Ankyrin repeat-containing domain"/>
    <property type="match status" value="2"/>
</dbReference>
<feature type="compositionally biased region" description="Polar residues" evidence="4">
    <location>
        <begin position="549"/>
        <end position="570"/>
    </location>
</feature>
<dbReference type="Proteomes" id="UP001497497">
    <property type="component" value="Unassembled WGS sequence"/>
</dbReference>
<dbReference type="Pfam" id="PF12796">
    <property type="entry name" value="Ank_2"/>
    <property type="match status" value="3"/>
</dbReference>
<feature type="compositionally biased region" description="Low complexity" evidence="4">
    <location>
        <begin position="571"/>
        <end position="580"/>
    </location>
</feature>
<dbReference type="AlphaFoldDB" id="A0AAV2HPP2"/>
<evidence type="ECO:0000256" key="2">
    <source>
        <dbReference type="ARBA" id="ARBA00023043"/>
    </source>
</evidence>
<feature type="repeat" description="ANK" evidence="3">
    <location>
        <begin position="150"/>
        <end position="182"/>
    </location>
</feature>
<dbReference type="SMART" id="SM00248">
    <property type="entry name" value="ANK"/>
    <property type="match status" value="10"/>
</dbReference>
<feature type="repeat" description="ANK" evidence="3">
    <location>
        <begin position="240"/>
        <end position="272"/>
    </location>
</feature>
<dbReference type="Pfam" id="PF00023">
    <property type="entry name" value="Ank"/>
    <property type="match status" value="2"/>
</dbReference>
<evidence type="ECO:0000313" key="5">
    <source>
        <dbReference type="EMBL" id="CAL1535427.1"/>
    </source>
</evidence>
<feature type="repeat" description="ANK" evidence="3">
    <location>
        <begin position="53"/>
        <end position="85"/>
    </location>
</feature>
<keyword evidence="1" id="KW-0677">Repeat</keyword>
<dbReference type="PROSITE" id="PS50088">
    <property type="entry name" value="ANK_REPEAT"/>
    <property type="match status" value="8"/>
</dbReference>
<gene>
    <name evidence="5" type="ORF">GSLYS_00009387001</name>
</gene>
<accession>A0AAV2HPP2</accession>
<feature type="repeat" description="ANK" evidence="3">
    <location>
        <begin position="339"/>
        <end position="371"/>
    </location>
</feature>
<feature type="compositionally biased region" description="Low complexity" evidence="4">
    <location>
        <begin position="532"/>
        <end position="548"/>
    </location>
</feature>
<sequence length="913" mass="99718">MFYPSQQHLNDAFGTGLDPVTFMLLRVAEHGFTTEAEYVIKKGADVNDFNMRTGKTALVLASENGHNETARLLMKYGACVEGKYSCLSPVALAAVNGHIETVALLIEHGANLNKTDLFDDKSVLNIASEKGYNDMVKMLLKNGANVNDESCEASLMYAVRNGHTDVAETLIDGGADIDYKCPKGFSVLETSLMCGQQDIAKLLIERGAKLDGALMRAIACKFTDVVHILINKDVNEKDTCGKTMLIIAATCGETELVTTLIEKGSDVDEKDDNGMTPLMYASNKGFKNVVEKLIEHGACINESCQQGMTALMYASQTGCTDVVTLLIDNGANLNMKAMNGDTALIFATINEHSKTVEVLIDKGADVHILGKNGMSARQIAIINISNKEILNIFIQKRCLVSKNITKGQISINKPMDTPGKETNSPGQDTNTSGQETNNSVKDTNTPGQDIHTTGQDTNTSGQETNNSVKDSHTSEQDTNTTGQEMNTTGQDTNTSGQVTNNSRQDTNTPGQEMNTTGQDTNTSRQDTNNSRQDTNTTGQDTNTPGQDTNTPGQDTNTPGQDTNTPRQEINTTGQDTDTIGQDSNIFREIISINQSVDSDCKKVHSLSIDIQQQTKLDGNKKKGLSEGTIANHETTDPLIKENEEMPLCETHLKHTVPSRKRRRTNLKRCQALNKEAPCPEVAICHGSKVSSLQGSLIHRAKVSSSKDAIIHGSVVSSNKSRGDDKRQAAESQTLLIQSAGPCTDSDSYDTVSTDTTAEALEAIPVTECTRITGAASPAITDYINPYYTESSRIPLKTAEMVLDESITRSNFKTKQSMHDTSDDRAIQHDDEWPECTSSDMDKFLMQLEEFLSDLKQETVNTGPLQDTSKKYLPQQNPIIFKLYHIDRVDHAHLQNPLYVNITDTTYCVIDEKT</sequence>
<name>A0AAV2HPP2_LYMST</name>
<feature type="repeat" description="ANK" evidence="3">
    <location>
        <begin position="306"/>
        <end position="338"/>
    </location>
</feature>
<evidence type="ECO:0000256" key="3">
    <source>
        <dbReference type="PROSITE-ProRule" id="PRU00023"/>
    </source>
</evidence>
<feature type="compositionally biased region" description="Polar residues" evidence="4">
    <location>
        <begin position="476"/>
        <end position="531"/>
    </location>
</feature>
<feature type="repeat" description="ANK" evidence="3">
    <location>
        <begin position="85"/>
        <end position="117"/>
    </location>
</feature>
<organism evidence="5 6">
    <name type="scientific">Lymnaea stagnalis</name>
    <name type="common">Great pond snail</name>
    <name type="synonym">Helix stagnalis</name>
    <dbReference type="NCBI Taxonomy" id="6523"/>
    <lineage>
        <taxon>Eukaryota</taxon>
        <taxon>Metazoa</taxon>
        <taxon>Spiralia</taxon>
        <taxon>Lophotrochozoa</taxon>
        <taxon>Mollusca</taxon>
        <taxon>Gastropoda</taxon>
        <taxon>Heterobranchia</taxon>
        <taxon>Euthyneura</taxon>
        <taxon>Panpulmonata</taxon>
        <taxon>Hygrophila</taxon>
        <taxon>Lymnaeoidea</taxon>
        <taxon>Lymnaeidae</taxon>
        <taxon>Lymnaea</taxon>
    </lineage>
</organism>
<keyword evidence="2 3" id="KW-0040">ANK repeat</keyword>
<dbReference type="InterPro" id="IPR036770">
    <property type="entry name" value="Ankyrin_rpt-contain_sf"/>
</dbReference>
<dbReference type="InterPro" id="IPR002110">
    <property type="entry name" value="Ankyrin_rpt"/>
</dbReference>
<dbReference type="PANTHER" id="PTHR24189">
    <property type="entry name" value="MYOTROPHIN"/>
    <property type="match status" value="1"/>
</dbReference>
<dbReference type="PROSITE" id="PS50297">
    <property type="entry name" value="ANK_REP_REGION"/>
    <property type="match status" value="8"/>
</dbReference>
<dbReference type="EMBL" id="CAXITT010000202">
    <property type="protein sequence ID" value="CAL1535427.1"/>
    <property type="molecule type" value="Genomic_DNA"/>
</dbReference>
<feature type="compositionally biased region" description="Polar residues" evidence="4">
    <location>
        <begin position="420"/>
        <end position="468"/>
    </location>
</feature>
<dbReference type="InterPro" id="IPR050745">
    <property type="entry name" value="Multifunctional_regulatory"/>
</dbReference>
<dbReference type="SUPFAM" id="SSF48403">
    <property type="entry name" value="Ankyrin repeat"/>
    <property type="match status" value="1"/>
</dbReference>
<feature type="repeat" description="ANK" evidence="3">
    <location>
        <begin position="273"/>
        <end position="305"/>
    </location>
</feature>
<feature type="region of interest" description="Disordered" evidence="4">
    <location>
        <begin position="409"/>
        <end position="580"/>
    </location>
</feature>
<proteinExistence type="predicted"/>